<evidence type="ECO:0000256" key="1">
    <source>
        <dbReference type="ARBA" id="ARBA00004611"/>
    </source>
</evidence>
<dbReference type="GO" id="GO:0005930">
    <property type="term" value="C:axoneme"/>
    <property type="evidence" value="ECO:0007669"/>
    <property type="project" value="TreeGrafter"/>
</dbReference>
<keyword evidence="2" id="KW-0963">Cytoplasm</keyword>
<reference evidence="11 12" key="1">
    <citation type="submission" date="2014-11" db="EMBL/GenBank/DDBJ databases">
        <authorList>
            <person name="Zhu J."/>
            <person name="Qi W."/>
            <person name="Song R."/>
        </authorList>
    </citation>
    <scope>NUCLEOTIDE SEQUENCE [LARGE SCALE GENOMIC DNA]</scope>
</reference>
<evidence type="ECO:0000313" key="12">
    <source>
        <dbReference type="Proteomes" id="UP000041254"/>
    </source>
</evidence>
<organism evidence="11 12">
    <name type="scientific">Vitrella brassicaformis (strain CCMP3155)</name>
    <dbReference type="NCBI Taxonomy" id="1169540"/>
    <lineage>
        <taxon>Eukaryota</taxon>
        <taxon>Sar</taxon>
        <taxon>Alveolata</taxon>
        <taxon>Colpodellida</taxon>
        <taxon>Vitrellaceae</taxon>
        <taxon>Vitrella</taxon>
    </lineage>
</organism>
<feature type="domain" description="EF-hand" evidence="9">
    <location>
        <begin position="589"/>
        <end position="624"/>
    </location>
</feature>
<dbReference type="InterPro" id="IPR002048">
    <property type="entry name" value="EF_hand_dom"/>
</dbReference>
<evidence type="ECO:0000256" key="6">
    <source>
        <dbReference type="ARBA" id="ARBA00023069"/>
    </source>
</evidence>
<feature type="domain" description="DM10" evidence="10">
    <location>
        <begin position="297"/>
        <end position="411"/>
    </location>
</feature>
<dbReference type="InterPro" id="IPR018247">
    <property type="entry name" value="EF_Hand_1_Ca_BS"/>
</dbReference>
<dbReference type="GO" id="GO:0043014">
    <property type="term" value="F:alpha-tubulin binding"/>
    <property type="evidence" value="ECO:0007669"/>
    <property type="project" value="TreeGrafter"/>
</dbReference>
<evidence type="ECO:0000259" key="10">
    <source>
        <dbReference type="PROSITE" id="PS51336"/>
    </source>
</evidence>
<evidence type="ECO:0000256" key="5">
    <source>
        <dbReference type="ARBA" id="ARBA00022846"/>
    </source>
</evidence>
<dbReference type="EMBL" id="CDMY01000614">
    <property type="protein sequence ID" value="CEM26415.1"/>
    <property type="molecule type" value="Genomic_DNA"/>
</dbReference>
<dbReference type="CDD" id="cd00051">
    <property type="entry name" value="EFh"/>
    <property type="match status" value="1"/>
</dbReference>
<dbReference type="Pfam" id="PF06565">
    <property type="entry name" value="DM10_dom"/>
    <property type="match status" value="3"/>
</dbReference>
<dbReference type="Pfam" id="PF00036">
    <property type="entry name" value="EF-hand_1"/>
    <property type="match status" value="2"/>
</dbReference>
<dbReference type="PANTHER" id="PTHR12086:SF9">
    <property type="entry name" value="EF-HAND DOMAIN-CONTAINING PROTEIN 1"/>
    <property type="match status" value="1"/>
</dbReference>
<feature type="domain" description="DM10" evidence="10">
    <location>
        <begin position="468"/>
        <end position="568"/>
    </location>
</feature>
<sequence length="788" mass="91568">MLGALAAPPCPPSFERRAVSAMAKYVPTPTGANTRGPGTAGTTPLDLTAVPCLPGFTLPQHKEKNNKMQRWGYAGGQRVEFDEGYTHDRPRFVQVPKPPNQWRNGEELPLSTTRAIFNTAEKEYDNLPAWEALDKQVLRFYGYYKEPVDESGLENWRVRRCVFFYYLEDDTVHIGEPKVDNSGIPQGVLVRRHRIPYSDKTGRYFTPKDLRIGRPITVYGKTFMVTDCDHFTRAYYIHEGIPQPESMPMQGDPVLEKRLFLDKRSPHMPITYEKRYREVQLGGGHINANMQQFLELDGKVCRFYAMMDDVTTPIFERRPFVILYFLADNSVEIREMYPNNCGRDSFPIFFRRRKLPRDKMDFGSPMATMPKAEDYVKVTDFLVGKTMKLLKFEFHIFDADEFTRRYFREELGVELQPRIQMDLPQQPWPRRPTPPPTGYGTQEDSLACVKSLLPKPPRKDLQKMMDNDGVILRFTAKLRDPKPEDREREFVIAFYLSDDTLMIHEPPKRNSGIVQGRFLQRGKYFNEATGKNFGPRDFQEGDGVKVSGYWFDVKGMDTYTRKWLDEEPPPYPNTDVTSVVEKLREGVKNQRPLVRDMFRLFDQDKNGVVTFEEFKKGMQKFAFNLPDEEIQAVMRHFDLNQDGKVTYTEFCDVLLDKDWSSEMLHTHTKFPVRTTPDEQYADKVQQSTADLKEAQKTRSAVRQIQSVFYAHNKTLTKLLKEFVMMTTKKHVTSQQVQQAMKNIGYEFPLDDVERCITFVQPQADLTQIDYVTFLQGLSVSFHDLPANR</sequence>
<dbReference type="OMA" id="HTRAYME"/>
<keyword evidence="12" id="KW-1185">Reference proteome</keyword>
<dbReference type="InterPro" id="IPR040193">
    <property type="entry name" value="EFHC1/EFHC2/EFHB"/>
</dbReference>
<feature type="domain" description="EF-hand" evidence="9">
    <location>
        <begin position="625"/>
        <end position="660"/>
    </location>
</feature>
<dbReference type="OrthoDB" id="10255210at2759"/>
<name>A0A0G4GBL8_VITBC</name>
<proteinExistence type="predicted"/>
<dbReference type="GO" id="GO:0007052">
    <property type="term" value="P:mitotic spindle organization"/>
    <property type="evidence" value="ECO:0007669"/>
    <property type="project" value="TreeGrafter"/>
</dbReference>
<dbReference type="VEuPathDB" id="CryptoDB:Vbra_22106"/>
<accession>A0A0G4GBL8</accession>
<evidence type="ECO:0000256" key="7">
    <source>
        <dbReference type="ARBA" id="ARBA00023212"/>
    </source>
</evidence>
<evidence type="ECO:0008006" key="13">
    <source>
        <dbReference type="Google" id="ProtNLM"/>
    </source>
</evidence>
<dbReference type="GO" id="GO:0000281">
    <property type="term" value="P:mitotic cytokinesis"/>
    <property type="evidence" value="ECO:0007669"/>
    <property type="project" value="TreeGrafter"/>
</dbReference>
<dbReference type="PANTHER" id="PTHR12086">
    <property type="entry name" value="EF-HAND DOMAIN C-TERMINAL CONTAINING PROTEIN"/>
    <property type="match status" value="1"/>
</dbReference>
<gene>
    <name evidence="11" type="ORF">Vbra_22106</name>
</gene>
<keyword evidence="5" id="KW-0282">Flagellum</keyword>
<dbReference type="Proteomes" id="UP000041254">
    <property type="component" value="Unassembled WGS sequence"/>
</dbReference>
<evidence type="ECO:0000256" key="4">
    <source>
        <dbReference type="ARBA" id="ARBA00022837"/>
    </source>
</evidence>
<dbReference type="SMART" id="SM00054">
    <property type="entry name" value="EFh"/>
    <property type="match status" value="2"/>
</dbReference>
<evidence type="ECO:0000256" key="3">
    <source>
        <dbReference type="ARBA" id="ARBA00022737"/>
    </source>
</evidence>
<dbReference type="PhylomeDB" id="A0A0G4GBL8"/>
<dbReference type="PROSITE" id="PS00018">
    <property type="entry name" value="EF_HAND_1"/>
    <property type="match status" value="2"/>
</dbReference>
<dbReference type="Gene3D" id="2.30.29.170">
    <property type="match status" value="3"/>
</dbReference>
<dbReference type="GO" id="GO:0060285">
    <property type="term" value="P:cilium-dependent cell motility"/>
    <property type="evidence" value="ECO:0007669"/>
    <property type="project" value="TreeGrafter"/>
</dbReference>
<dbReference type="GO" id="GO:0072686">
    <property type="term" value="C:mitotic spindle"/>
    <property type="evidence" value="ECO:0007669"/>
    <property type="project" value="TreeGrafter"/>
</dbReference>
<evidence type="ECO:0000259" key="9">
    <source>
        <dbReference type="PROSITE" id="PS50222"/>
    </source>
</evidence>
<keyword evidence="3" id="KW-0677">Repeat</keyword>
<evidence type="ECO:0000313" key="11">
    <source>
        <dbReference type="EMBL" id="CEM26415.1"/>
    </source>
</evidence>
<keyword evidence="7" id="KW-0206">Cytoskeleton</keyword>
<comment type="subcellular location">
    <subcellularLocation>
        <location evidence="1">Cytoplasm</location>
        <location evidence="1">Cytoskeleton</location>
        <location evidence="1">Flagellum axoneme</location>
    </subcellularLocation>
</comment>
<dbReference type="InterPro" id="IPR006602">
    <property type="entry name" value="DM10_dom"/>
</dbReference>
<evidence type="ECO:0000256" key="8">
    <source>
        <dbReference type="ARBA" id="ARBA00023273"/>
    </source>
</evidence>
<dbReference type="Gene3D" id="1.10.238.10">
    <property type="entry name" value="EF-hand"/>
    <property type="match status" value="1"/>
</dbReference>
<dbReference type="SUPFAM" id="SSF47473">
    <property type="entry name" value="EF-hand"/>
    <property type="match status" value="1"/>
</dbReference>
<dbReference type="AlphaFoldDB" id="A0A0G4GBL8"/>
<dbReference type="STRING" id="1169540.A0A0G4GBL8"/>
<dbReference type="SMART" id="SM00676">
    <property type="entry name" value="DM10"/>
    <property type="match status" value="3"/>
</dbReference>
<dbReference type="GO" id="GO:0005509">
    <property type="term" value="F:calcium ion binding"/>
    <property type="evidence" value="ECO:0007669"/>
    <property type="project" value="InterPro"/>
</dbReference>
<dbReference type="PROSITE" id="PS51336">
    <property type="entry name" value="DM10"/>
    <property type="match status" value="3"/>
</dbReference>
<feature type="domain" description="DM10" evidence="10">
    <location>
        <begin position="134"/>
        <end position="240"/>
    </location>
</feature>
<keyword evidence="4" id="KW-0106">Calcium</keyword>
<dbReference type="PROSITE" id="PS50222">
    <property type="entry name" value="EF_HAND_2"/>
    <property type="match status" value="2"/>
</dbReference>
<protein>
    <recommendedName>
        <fullName evidence="13">Calmodulin</fullName>
    </recommendedName>
</protein>
<keyword evidence="8" id="KW-0966">Cell projection</keyword>
<evidence type="ECO:0000256" key="2">
    <source>
        <dbReference type="ARBA" id="ARBA00022490"/>
    </source>
</evidence>
<dbReference type="FunFam" id="2.30.29.170:FF:000004">
    <property type="entry name" value="EF-hand domain containing 2"/>
    <property type="match status" value="1"/>
</dbReference>
<dbReference type="InParanoid" id="A0A0G4GBL8"/>
<dbReference type="InterPro" id="IPR011992">
    <property type="entry name" value="EF-hand-dom_pair"/>
</dbReference>
<keyword evidence="6" id="KW-0969">Cilium</keyword>